<dbReference type="AlphaFoldDB" id="A0A4Q1RFN1"/>
<evidence type="ECO:0000313" key="2">
    <source>
        <dbReference type="EMBL" id="RXS74359.1"/>
    </source>
</evidence>
<dbReference type="OrthoDB" id="1650748at2"/>
<dbReference type="InterPro" id="IPR012547">
    <property type="entry name" value="PDDEXK_9"/>
</dbReference>
<dbReference type="Pfam" id="PF08011">
    <property type="entry name" value="PDDEXK_9"/>
    <property type="match status" value="1"/>
</dbReference>
<dbReference type="Proteomes" id="UP000290106">
    <property type="component" value="Unassembled WGS sequence"/>
</dbReference>
<reference evidence="2 3" key="1">
    <citation type="submission" date="2019-01" db="EMBL/GenBank/DDBJ databases">
        <title>Blautia sp. nov. KGMB01111 isolated human feces.</title>
        <authorList>
            <person name="Park J.-E."/>
            <person name="Kim J.-S."/>
            <person name="Park S.-H."/>
        </authorList>
    </citation>
    <scope>NUCLEOTIDE SEQUENCE [LARGE SCALE GENOMIC DNA]</scope>
    <source>
        <strain evidence="2 3">KGMB01111</strain>
    </source>
</reference>
<feature type="domain" description="AAA-ATPase-like" evidence="1">
    <location>
        <begin position="19"/>
        <end position="205"/>
    </location>
</feature>
<dbReference type="InterPro" id="IPR018631">
    <property type="entry name" value="AAA-ATPase-like_dom"/>
</dbReference>
<dbReference type="Gene3D" id="3.40.50.300">
    <property type="entry name" value="P-loop containing nucleotide triphosphate hydrolases"/>
    <property type="match status" value="1"/>
</dbReference>
<comment type="caution">
    <text evidence="2">The sequence shown here is derived from an EMBL/GenBank/DDBJ whole genome shotgun (WGS) entry which is preliminary data.</text>
</comment>
<dbReference type="PANTHER" id="PTHR34825">
    <property type="entry name" value="CONSERVED PROTEIN, WITH A WEAK D-GALACTARATE DEHYDRATASE/ALTRONATE HYDROLASE DOMAIN"/>
    <property type="match status" value="1"/>
</dbReference>
<dbReference type="RefSeq" id="WP_129257042.1">
    <property type="nucleotide sequence ID" value="NZ_SDKC01000001.1"/>
</dbReference>
<dbReference type="EMBL" id="SDKC01000001">
    <property type="protein sequence ID" value="RXS74359.1"/>
    <property type="molecule type" value="Genomic_DNA"/>
</dbReference>
<sequence length="530" mass="61446">MGSYLNPGNFSFRGSLRSKIYVDKSELIAKTNEALCTEQRYICVSRPRRFGKSMAANMLAAYYDRSENIEELFRNLAISKDSSYKENLNQYDVIKINMQEFLSMSGTMEEMLEMLKKYLVLDFEETYPQVRFRDEKNLIQVMKDVFSYTRCPFVILIDEWDCLFREYKQDREAQKKYLDFLRAWLKDKDYVALAYMTGILPIKKYGSHSALNMFTEYSMTDPGELAEYFGFTEQEVAVLCEKYGMSFEDAKTWYDGYRLIAHRQTGNECYSMYSPKSVVEAMLRHKFGTYWNQTETYEALKIYIQMDMDGLKDSVVRMLAGESVPINIGTFSNDMTTFATKDDVLTLLVHLGYLTYDSVDGTVSIPNKEVSREYVNAISTMNWHGVAESVESSRKLLEALWNMDADAVAEGIEKAHEEISILQYNDENSLSCTIQLAFYFAREYYTMIREMPAGKGFADICMIPRKKHSDKPAVVIELKWNKSAVGAIEQIKEKQYVNALKEYQGNLLLAGINYNKMTKKHECVIETMQK</sequence>
<dbReference type="SUPFAM" id="SSF52540">
    <property type="entry name" value="P-loop containing nucleoside triphosphate hydrolases"/>
    <property type="match status" value="1"/>
</dbReference>
<organism evidence="2 3">
    <name type="scientific">Blautia faecicola</name>
    <dbReference type="NCBI Taxonomy" id="2509240"/>
    <lineage>
        <taxon>Bacteria</taxon>
        <taxon>Bacillati</taxon>
        <taxon>Bacillota</taxon>
        <taxon>Clostridia</taxon>
        <taxon>Lachnospirales</taxon>
        <taxon>Lachnospiraceae</taxon>
        <taxon>Blautia</taxon>
    </lineage>
</organism>
<protein>
    <submittedName>
        <fullName evidence="2">AAA family ATPase</fullName>
    </submittedName>
</protein>
<evidence type="ECO:0000313" key="3">
    <source>
        <dbReference type="Proteomes" id="UP000290106"/>
    </source>
</evidence>
<accession>A0A4Q1RFN1</accession>
<evidence type="ECO:0000259" key="1">
    <source>
        <dbReference type="Pfam" id="PF09820"/>
    </source>
</evidence>
<name>A0A4Q1RFN1_9FIRM</name>
<dbReference type="PANTHER" id="PTHR34825:SF1">
    <property type="entry name" value="AAA-ATPASE-LIKE DOMAIN-CONTAINING PROTEIN"/>
    <property type="match status" value="1"/>
</dbReference>
<dbReference type="Pfam" id="PF09820">
    <property type="entry name" value="AAA-ATPase_like"/>
    <property type="match status" value="1"/>
</dbReference>
<proteinExistence type="predicted"/>
<dbReference type="InterPro" id="IPR027417">
    <property type="entry name" value="P-loop_NTPase"/>
</dbReference>
<gene>
    <name evidence="2" type="ORF">ETP43_03390</name>
</gene>
<keyword evidence="3" id="KW-1185">Reference proteome</keyword>